<evidence type="ECO:0000256" key="1">
    <source>
        <dbReference type="SAM" id="Phobius"/>
    </source>
</evidence>
<organism evidence="2">
    <name type="scientific">marine sediment metagenome</name>
    <dbReference type="NCBI Taxonomy" id="412755"/>
    <lineage>
        <taxon>unclassified sequences</taxon>
        <taxon>metagenomes</taxon>
        <taxon>ecological metagenomes</taxon>
    </lineage>
</organism>
<gene>
    <name evidence="2" type="ORF">LCGC14_3029450</name>
</gene>
<name>A0A0F8WTA2_9ZZZZ</name>
<proteinExistence type="predicted"/>
<accession>A0A0F8WTA2</accession>
<protein>
    <submittedName>
        <fullName evidence="2">Uncharacterized protein</fullName>
    </submittedName>
</protein>
<keyword evidence="1" id="KW-0472">Membrane</keyword>
<dbReference type="AlphaFoldDB" id="A0A0F8WTA2"/>
<dbReference type="EMBL" id="LAZR01063221">
    <property type="protein sequence ID" value="KKK59928.1"/>
    <property type="molecule type" value="Genomic_DNA"/>
</dbReference>
<keyword evidence="1" id="KW-0812">Transmembrane</keyword>
<keyword evidence="1" id="KW-1133">Transmembrane helix</keyword>
<feature type="transmembrane region" description="Helical" evidence="1">
    <location>
        <begin position="6"/>
        <end position="26"/>
    </location>
</feature>
<comment type="caution">
    <text evidence="2">The sequence shown here is derived from an EMBL/GenBank/DDBJ whole genome shotgun (WGS) entry which is preliminary data.</text>
</comment>
<evidence type="ECO:0000313" key="2">
    <source>
        <dbReference type="EMBL" id="KKK59928.1"/>
    </source>
</evidence>
<reference evidence="2" key="1">
    <citation type="journal article" date="2015" name="Nature">
        <title>Complex archaea that bridge the gap between prokaryotes and eukaryotes.</title>
        <authorList>
            <person name="Spang A."/>
            <person name="Saw J.H."/>
            <person name="Jorgensen S.L."/>
            <person name="Zaremba-Niedzwiedzka K."/>
            <person name="Martijn J."/>
            <person name="Lind A.E."/>
            <person name="van Eijk R."/>
            <person name="Schleper C."/>
            <person name="Guy L."/>
            <person name="Ettema T.J."/>
        </authorList>
    </citation>
    <scope>NUCLEOTIDE SEQUENCE</scope>
</reference>
<sequence length="54" mass="5772">MTTLEIVLAVVVVVLTVGLVGVVIFYTKACHLAIDIGVGLGTITEFFRQQGRLP</sequence>